<evidence type="ECO:0000256" key="9">
    <source>
        <dbReference type="ARBA" id="ARBA00023204"/>
    </source>
</evidence>
<proteinExistence type="inferred from homology"/>
<evidence type="ECO:0000256" key="8">
    <source>
        <dbReference type="ARBA" id="ARBA00022842"/>
    </source>
</evidence>
<evidence type="ECO:0000256" key="5">
    <source>
        <dbReference type="ARBA" id="ARBA00022723"/>
    </source>
</evidence>
<organism evidence="20 21">
    <name type="scientific">Pseudoalteromonas caenipelagi</name>
    <dbReference type="NCBI Taxonomy" id="2726988"/>
    <lineage>
        <taxon>Bacteria</taxon>
        <taxon>Pseudomonadati</taxon>
        <taxon>Pseudomonadota</taxon>
        <taxon>Gammaproteobacteria</taxon>
        <taxon>Alteromonadales</taxon>
        <taxon>Pseudoalteromonadaceae</taxon>
        <taxon>Pseudoalteromonas</taxon>
    </lineage>
</organism>
<dbReference type="InterPro" id="IPR029119">
    <property type="entry name" value="MutY_C"/>
</dbReference>
<evidence type="ECO:0000259" key="19">
    <source>
        <dbReference type="PROSITE" id="PS51462"/>
    </source>
</evidence>
<dbReference type="Pfam" id="PF14815">
    <property type="entry name" value="NUDIX_4"/>
    <property type="match status" value="1"/>
</dbReference>
<evidence type="ECO:0000256" key="7">
    <source>
        <dbReference type="ARBA" id="ARBA00022801"/>
    </source>
</evidence>
<dbReference type="EMBL" id="JABBPG010000006">
    <property type="protein sequence ID" value="NOU51824.1"/>
    <property type="molecule type" value="Genomic_DNA"/>
</dbReference>
<dbReference type="GO" id="GO:0044715">
    <property type="term" value="F:8-oxo-dGDP phosphatase activity"/>
    <property type="evidence" value="ECO:0007669"/>
    <property type="project" value="TreeGrafter"/>
</dbReference>
<dbReference type="InterPro" id="IPR015797">
    <property type="entry name" value="NUDIX_hydrolase-like_dom_sf"/>
</dbReference>
<comment type="similarity">
    <text evidence="2">Belongs to the Nudix hydrolase family.</text>
</comment>
<dbReference type="Proteomes" id="UP000586305">
    <property type="component" value="Unassembled WGS sequence"/>
</dbReference>
<keyword evidence="7" id="KW-0378">Hydrolase</keyword>
<evidence type="ECO:0000256" key="6">
    <source>
        <dbReference type="ARBA" id="ARBA00022763"/>
    </source>
</evidence>
<gene>
    <name evidence="20" type="primary">mutT</name>
    <name evidence="20" type="ORF">HG263_14905</name>
</gene>
<sequence length="131" mass="14851">MTKKRVHVAVGVIMQQRKIFVSKRSEHQHQGGLWEFPGGKVELGESVTDALKRELQEEVNIVTHKSQPFMLIEHDYGDKQVCLDIHLVTDFSGEAKGLEGQQCQWVEVDKLHTLDFPAANQGIVTKLQAEF</sequence>
<dbReference type="GO" id="GO:0008413">
    <property type="term" value="F:8-oxo-7,8-dihydroguanosine triphosphate pyrophosphatase activity"/>
    <property type="evidence" value="ECO:0007669"/>
    <property type="project" value="InterPro"/>
</dbReference>
<keyword evidence="5 18" id="KW-0479">Metal-binding</keyword>
<dbReference type="GO" id="GO:0035539">
    <property type="term" value="F:8-oxo-7,8-dihydrodeoxyguanosine triphosphate pyrophosphatase activity"/>
    <property type="evidence" value="ECO:0007669"/>
    <property type="project" value="UniProtKB-EC"/>
</dbReference>
<comment type="cofactor">
    <cofactor evidence="1 18">
        <name>Mg(2+)</name>
        <dbReference type="ChEBI" id="CHEBI:18420"/>
    </cofactor>
</comment>
<evidence type="ECO:0000313" key="20">
    <source>
        <dbReference type="EMBL" id="NOU51824.1"/>
    </source>
</evidence>
<dbReference type="GO" id="GO:0006260">
    <property type="term" value="P:DNA replication"/>
    <property type="evidence" value="ECO:0007669"/>
    <property type="project" value="UniProtKB-KW"/>
</dbReference>
<feature type="binding site" evidence="17">
    <location>
        <position position="120"/>
    </location>
    <ligand>
        <name>8-oxo-dGTP</name>
        <dbReference type="ChEBI" id="CHEBI:77896"/>
    </ligand>
</feature>
<keyword evidence="3" id="KW-0515">Mutator protein</keyword>
<dbReference type="GO" id="GO:0044716">
    <property type="term" value="F:8-oxo-GDP phosphatase activity"/>
    <property type="evidence" value="ECO:0007669"/>
    <property type="project" value="TreeGrafter"/>
</dbReference>
<dbReference type="PROSITE" id="PS51462">
    <property type="entry name" value="NUDIX"/>
    <property type="match status" value="1"/>
</dbReference>
<name>A0A849VJ32_9GAMM</name>
<evidence type="ECO:0000256" key="4">
    <source>
        <dbReference type="ARBA" id="ARBA00022705"/>
    </source>
</evidence>
<keyword evidence="8 18" id="KW-0460">Magnesium</keyword>
<keyword evidence="6" id="KW-0227">DNA damage</keyword>
<accession>A0A849VJ32</accession>
<keyword evidence="4" id="KW-0235">DNA replication</keyword>
<dbReference type="InterPro" id="IPR003561">
    <property type="entry name" value="Mutator_MutT"/>
</dbReference>
<dbReference type="PROSITE" id="PS00893">
    <property type="entry name" value="NUDIX_BOX"/>
    <property type="match status" value="1"/>
</dbReference>
<evidence type="ECO:0000256" key="12">
    <source>
        <dbReference type="ARBA" id="ARBA00038905"/>
    </source>
</evidence>
<dbReference type="AlphaFoldDB" id="A0A849VJ32"/>
<feature type="binding site" evidence="18">
    <location>
        <position position="58"/>
    </location>
    <ligand>
        <name>Mg(2+)</name>
        <dbReference type="ChEBI" id="CHEBI:18420"/>
    </ligand>
</feature>
<reference evidence="20 21" key="1">
    <citation type="submission" date="2020-04" db="EMBL/GenBank/DDBJ databases">
        <title>Pseudoalteromonas caenipelagi sp. nov., isolated from a tidal flat.</title>
        <authorList>
            <person name="Park S."/>
            <person name="Yoon J.-H."/>
        </authorList>
    </citation>
    <scope>NUCLEOTIDE SEQUENCE [LARGE SCALE GENOMIC DNA]</scope>
    <source>
        <strain evidence="20 21">JBTF-M23</strain>
    </source>
</reference>
<dbReference type="InterPro" id="IPR047127">
    <property type="entry name" value="MutT-like"/>
</dbReference>
<dbReference type="EC" id="3.6.1.55" evidence="12"/>
<evidence type="ECO:0000256" key="13">
    <source>
        <dbReference type="ARBA" id="ARBA00040794"/>
    </source>
</evidence>
<keyword evidence="21" id="KW-1185">Reference proteome</keyword>
<dbReference type="FunFam" id="3.90.79.10:FF:000014">
    <property type="entry name" value="8-oxo-dGTP diphosphatase MutT"/>
    <property type="match status" value="1"/>
</dbReference>
<feature type="binding site" evidence="17">
    <location>
        <position position="24"/>
    </location>
    <ligand>
        <name>8-oxo-dGTP</name>
        <dbReference type="ChEBI" id="CHEBI:77896"/>
    </ligand>
</feature>
<dbReference type="GO" id="GO:0046872">
    <property type="term" value="F:metal ion binding"/>
    <property type="evidence" value="ECO:0007669"/>
    <property type="project" value="UniProtKB-KW"/>
</dbReference>
<evidence type="ECO:0000256" key="3">
    <source>
        <dbReference type="ARBA" id="ARBA00022457"/>
    </source>
</evidence>
<evidence type="ECO:0000256" key="14">
    <source>
        <dbReference type="ARBA" id="ARBA00041592"/>
    </source>
</evidence>
<evidence type="ECO:0000256" key="2">
    <source>
        <dbReference type="ARBA" id="ARBA00005582"/>
    </source>
</evidence>
<dbReference type="InterPro" id="IPR020476">
    <property type="entry name" value="Nudix_hydrolase"/>
</dbReference>
<dbReference type="PANTHER" id="PTHR47707:SF1">
    <property type="entry name" value="NUDIX HYDROLASE FAMILY PROTEIN"/>
    <property type="match status" value="1"/>
</dbReference>
<evidence type="ECO:0000256" key="17">
    <source>
        <dbReference type="PIRSR" id="PIRSR603561-1"/>
    </source>
</evidence>
<evidence type="ECO:0000313" key="21">
    <source>
        <dbReference type="Proteomes" id="UP000586305"/>
    </source>
</evidence>
<dbReference type="Gene3D" id="3.90.79.10">
    <property type="entry name" value="Nucleoside Triphosphate Pyrophosphohydrolase"/>
    <property type="match status" value="1"/>
</dbReference>
<evidence type="ECO:0000256" key="1">
    <source>
        <dbReference type="ARBA" id="ARBA00001946"/>
    </source>
</evidence>
<comment type="catalytic activity">
    <reaction evidence="10">
        <text>8-oxo-dGTP + H2O = 8-oxo-dGMP + diphosphate + H(+)</text>
        <dbReference type="Rhea" id="RHEA:31575"/>
        <dbReference type="ChEBI" id="CHEBI:15377"/>
        <dbReference type="ChEBI" id="CHEBI:15378"/>
        <dbReference type="ChEBI" id="CHEBI:33019"/>
        <dbReference type="ChEBI" id="CHEBI:63224"/>
        <dbReference type="ChEBI" id="CHEBI:77896"/>
        <dbReference type="EC" id="3.6.1.55"/>
    </reaction>
</comment>
<feature type="binding site" evidence="17">
    <location>
        <begin position="35"/>
        <end position="38"/>
    </location>
    <ligand>
        <name>8-oxo-dGTP</name>
        <dbReference type="ChEBI" id="CHEBI:77896"/>
    </ligand>
</feature>
<evidence type="ECO:0000256" key="11">
    <source>
        <dbReference type="ARBA" id="ARBA00036904"/>
    </source>
</evidence>
<evidence type="ECO:0000256" key="10">
    <source>
        <dbReference type="ARBA" id="ARBA00035861"/>
    </source>
</evidence>
<dbReference type="SUPFAM" id="SSF55811">
    <property type="entry name" value="Nudix"/>
    <property type="match status" value="1"/>
</dbReference>
<comment type="caution">
    <text evidence="20">The sequence shown here is derived from an EMBL/GenBank/DDBJ whole genome shotgun (WGS) entry which is preliminary data.</text>
</comment>
<dbReference type="InterPro" id="IPR000086">
    <property type="entry name" value="NUDIX_hydrolase_dom"/>
</dbReference>
<protein>
    <recommendedName>
        <fullName evidence="13">8-oxo-dGTP diphosphatase</fullName>
        <ecNumber evidence="12">3.6.1.55</ecNumber>
    </recommendedName>
    <alternativeName>
        <fullName evidence="16">7,8-dihydro-8-oxoguanine-triphosphatase</fullName>
    </alternativeName>
    <alternativeName>
        <fullName evidence="15">Mutator protein MutT</fullName>
    </alternativeName>
    <alternativeName>
        <fullName evidence="14">dGTP pyrophosphohydrolase</fullName>
    </alternativeName>
</protein>
<comment type="catalytic activity">
    <reaction evidence="11">
        <text>8-oxo-GTP + H2O = 8-oxo-GMP + diphosphate + H(+)</text>
        <dbReference type="Rhea" id="RHEA:67616"/>
        <dbReference type="ChEBI" id="CHEBI:15377"/>
        <dbReference type="ChEBI" id="CHEBI:15378"/>
        <dbReference type="ChEBI" id="CHEBI:33019"/>
        <dbReference type="ChEBI" id="CHEBI:143553"/>
        <dbReference type="ChEBI" id="CHEBI:145694"/>
    </reaction>
</comment>
<dbReference type="PRINTS" id="PR00502">
    <property type="entry name" value="NUDIXFAMILY"/>
</dbReference>
<dbReference type="CDD" id="cd03425">
    <property type="entry name" value="NUDIX_MutT_NudA_like"/>
    <property type="match status" value="1"/>
</dbReference>
<dbReference type="PANTHER" id="PTHR47707">
    <property type="entry name" value="8-OXO-DGTP DIPHOSPHATASE"/>
    <property type="match status" value="1"/>
</dbReference>
<dbReference type="RefSeq" id="WP_171626878.1">
    <property type="nucleotide sequence ID" value="NZ_JABBPG010000006.1"/>
</dbReference>
<dbReference type="NCBIfam" id="TIGR00586">
    <property type="entry name" value="mutt"/>
    <property type="match status" value="1"/>
</dbReference>
<feature type="domain" description="Nudix hydrolase" evidence="19">
    <location>
        <begin position="3"/>
        <end position="130"/>
    </location>
</feature>
<evidence type="ECO:0000256" key="16">
    <source>
        <dbReference type="ARBA" id="ARBA00042798"/>
    </source>
</evidence>
<evidence type="ECO:0000256" key="18">
    <source>
        <dbReference type="PIRSR" id="PIRSR603561-2"/>
    </source>
</evidence>
<feature type="binding site" evidence="18">
    <location>
        <position position="38"/>
    </location>
    <ligand>
        <name>Mg(2+)</name>
        <dbReference type="ChEBI" id="CHEBI:18420"/>
    </ligand>
</feature>
<feature type="binding site" evidence="17">
    <location>
        <position position="29"/>
    </location>
    <ligand>
        <name>8-oxo-dGTP</name>
        <dbReference type="ChEBI" id="CHEBI:77896"/>
    </ligand>
</feature>
<dbReference type="InterPro" id="IPR020084">
    <property type="entry name" value="NUDIX_hydrolase_CS"/>
</dbReference>
<evidence type="ECO:0000256" key="15">
    <source>
        <dbReference type="ARBA" id="ARBA00041979"/>
    </source>
</evidence>
<keyword evidence="9" id="KW-0234">DNA repair</keyword>
<dbReference type="GO" id="GO:0006281">
    <property type="term" value="P:DNA repair"/>
    <property type="evidence" value="ECO:0007669"/>
    <property type="project" value="UniProtKB-KW"/>
</dbReference>